<dbReference type="Pfam" id="PF00078">
    <property type="entry name" value="RVT_1"/>
    <property type="match status" value="1"/>
</dbReference>
<protein>
    <recommendedName>
        <fullName evidence="2">Reverse transcriptase domain-containing protein</fullName>
    </recommendedName>
</protein>
<dbReference type="Pfam" id="PF03372">
    <property type="entry name" value="Exo_endo_phos"/>
    <property type="match status" value="1"/>
</dbReference>
<feature type="domain" description="Reverse transcriptase" evidence="2">
    <location>
        <begin position="513"/>
        <end position="787"/>
    </location>
</feature>
<reference evidence="3" key="2">
    <citation type="submission" date="2025-09" db="UniProtKB">
        <authorList>
            <consortium name="Ensembl"/>
        </authorList>
    </citation>
    <scope>IDENTIFICATION</scope>
</reference>
<dbReference type="PANTHER" id="PTHR31635">
    <property type="entry name" value="REVERSE TRANSCRIPTASE DOMAIN-CONTAINING PROTEIN-RELATED"/>
    <property type="match status" value="1"/>
</dbReference>
<name>A0A8C5M2S8_9ANUR</name>
<organism evidence="3 4">
    <name type="scientific">Leptobrachium leishanense</name>
    <name type="common">Leishan spiny toad</name>
    <dbReference type="NCBI Taxonomy" id="445787"/>
    <lineage>
        <taxon>Eukaryota</taxon>
        <taxon>Metazoa</taxon>
        <taxon>Chordata</taxon>
        <taxon>Craniata</taxon>
        <taxon>Vertebrata</taxon>
        <taxon>Euteleostomi</taxon>
        <taxon>Amphibia</taxon>
        <taxon>Batrachia</taxon>
        <taxon>Anura</taxon>
        <taxon>Pelobatoidea</taxon>
        <taxon>Megophryidae</taxon>
        <taxon>Leptobrachium</taxon>
    </lineage>
</organism>
<dbReference type="InterPro" id="IPR005135">
    <property type="entry name" value="Endo/exonuclease/phosphatase"/>
</dbReference>
<dbReference type="SUPFAM" id="SSF56219">
    <property type="entry name" value="DNase I-like"/>
    <property type="match status" value="1"/>
</dbReference>
<proteinExistence type="predicted"/>
<dbReference type="OrthoDB" id="6510183at2759"/>
<dbReference type="GO" id="GO:0003824">
    <property type="term" value="F:catalytic activity"/>
    <property type="evidence" value="ECO:0007669"/>
    <property type="project" value="InterPro"/>
</dbReference>
<dbReference type="PROSITE" id="PS50878">
    <property type="entry name" value="RT_POL"/>
    <property type="match status" value="1"/>
</dbReference>
<evidence type="ECO:0000313" key="3">
    <source>
        <dbReference type="Ensembl" id="ENSLLEP00000007983.1"/>
    </source>
</evidence>
<keyword evidence="1" id="KW-0175">Coiled coil</keyword>
<reference evidence="3" key="1">
    <citation type="submission" date="2025-08" db="UniProtKB">
        <authorList>
            <consortium name="Ensembl"/>
        </authorList>
    </citation>
    <scope>IDENTIFICATION</scope>
</reference>
<evidence type="ECO:0000259" key="2">
    <source>
        <dbReference type="PROSITE" id="PS50878"/>
    </source>
</evidence>
<feature type="coiled-coil region" evidence="1">
    <location>
        <begin position="311"/>
        <end position="338"/>
    </location>
</feature>
<dbReference type="GeneTree" id="ENSGT00940000165023"/>
<accession>A0A8C5M2S8</accession>
<dbReference type="InterPro" id="IPR036691">
    <property type="entry name" value="Endo/exonu/phosph_ase_sf"/>
</dbReference>
<dbReference type="AlphaFoldDB" id="A0A8C5M2S8"/>
<dbReference type="PANTHER" id="PTHR31635:SF196">
    <property type="entry name" value="REVERSE TRANSCRIPTASE DOMAIN-CONTAINING PROTEIN-RELATED"/>
    <property type="match status" value="1"/>
</dbReference>
<dbReference type="CDD" id="cd09076">
    <property type="entry name" value="L1-EN"/>
    <property type="match status" value="1"/>
</dbReference>
<keyword evidence="4" id="KW-1185">Reference proteome</keyword>
<dbReference type="SUPFAM" id="SSF56672">
    <property type="entry name" value="DNA/RNA polymerases"/>
    <property type="match status" value="1"/>
</dbReference>
<dbReference type="CDD" id="cd01650">
    <property type="entry name" value="RT_nLTR_like"/>
    <property type="match status" value="1"/>
</dbReference>
<dbReference type="InterPro" id="IPR043502">
    <property type="entry name" value="DNA/RNA_pol_sf"/>
</dbReference>
<dbReference type="Ensembl" id="ENSLLET00000008305.1">
    <property type="protein sequence ID" value="ENSLLEP00000007983.1"/>
    <property type="gene ID" value="ENSLLEG00000005067.1"/>
</dbReference>
<evidence type="ECO:0000256" key="1">
    <source>
        <dbReference type="SAM" id="Coils"/>
    </source>
</evidence>
<dbReference type="Gene3D" id="3.60.10.10">
    <property type="entry name" value="Endonuclease/exonuclease/phosphatase"/>
    <property type="match status" value="1"/>
</dbReference>
<evidence type="ECO:0000313" key="4">
    <source>
        <dbReference type="Proteomes" id="UP000694569"/>
    </source>
</evidence>
<dbReference type="InterPro" id="IPR000477">
    <property type="entry name" value="RT_dom"/>
</dbReference>
<dbReference type="Proteomes" id="UP000694569">
    <property type="component" value="Unplaced"/>
</dbReference>
<sequence length="1279" mass="146021">MPRPGPGAAVLVPVDLKLVSYNVRGLNKPEKRRRLLRDMASLHASIVFVQETHFCSTTPPSLRDRRFPLGYFDHAPESKSRGTAILISSSVPFVHSETYTAGDGRCVFVKGTIGGAVYTLANVYLPNVGQHRYLAKRLHILESFAEGTLILGGDFNIPMVPREDSSSARQRTPHRILAGIHRSLRALRLVDVWRALNPTVRDFTYYSSVHHTYTRLDYFFVPQFDLPLVRESTILATTWSDHAPVVLSLSSPLLRPRDTLWQLNESLLSDPGLVTRVDEALTNYFADHERTEVPLPTVWESHKAMIRGLLISLASRKKKEQRRELEALHSDIRRLERTHQESGLDDTYTELIQARTRLANALNPQLQRAILRTKCYFTLHEDKPGRLLARLLKQQRRRTYVPEIRTLTGKVTPDPNEIARSFREYYSALYNSVEDGGPPSMELIDNFLATRIPYRLTKEQGAPLSSPVTTEEVSVALKRQKNGKAPGPDGLPASYYKKFGDTLIPHMVQVFNALLTGQEFHTHSLSATMVVIPKEGKDPLSCASYRPISLLNSDIKLFASVLANRLHPLASLLVRRDQVGFIPGREARDGTIRTLNVLHLARHSETPTLLLSTDAEKAFDRVSWPFLFSTLRAMNLPVEFINWIAALYREPNARVRVNGVLSDSFRIQNGTRQGCPLSPLLFALSLEPLLESVRQNVKITGLEGTRETHKVSAYADDLIFYITNPLITLPEIVTEFQKYGALSNLKLNLEKSEVLNLTVQESTERHLRREHPFIWCNTKMRYLGIWLTKQTQDLYRENFLLLWEALRRDLAAWKPLKISWFGKISILKMNVLPRLLYLFQTIPVYIPPAYFTMVQSDCSKFVWNNSRLRISFQTMTRPKGRGGLAVPDFRLYYRATHLLRIVEWTGGGRHALWQDLELGATPHPTGVLPWMDPRRRSPQALKHPLVGATLRVWLAVIQRCSLSSYPSPLVPLERNPDFQVGVHPRLRRRLGGAPVVRALHFLSGPDLSPPWERDPQAAPPTILERFNYTQISHYLLSLPARHRLVRSHTPFEDLALNTRPISHGISCIYRLLQTTIGDTSPSFEHTWDEMIGSPITEDQWKDSYELAHRGSPQTRLQSNSYKVLALWYCTLALLFRIGLRLTPNCWRCDGASGSYLHVWWDCPGISPFWRQIKDTLMEVTSLDLPFTPGTFLLTHTTCSTESLRKSVALPMLMTARLLIARCWGQTATPSYRAWLTCMEEVRTLEDLMARVRDTMEGHLRKWFHWCSYVSSNVCRTRLS</sequence>